<protein>
    <recommendedName>
        <fullName evidence="4">WxL domain-containing protein</fullName>
    </recommendedName>
</protein>
<evidence type="ECO:0000256" key="1">
    <source>
        <dbReference type="SAM" id="SignalP"/>
    </source>
</evidence>
<proteinExistence type="predicted"/>
<evidence type="ECO:0008006" key="4">
    <source>
        <dbReference type="Google" id="ProtNLM"/>
    </source>
</evidence>
<gene>
    <name evidence="2" type="ORF">QX99_00866</name>
</gene>
<dbReference type="Proteomes" id="UP000032287">
    <property type="component" value="Unassembled WGS sequence"/>
</dbReference>
<organism evidence="2 3">
    <name type="scientific">Weissella cibaria</name>
    <dbReference type="NCBI Taxonomy" id="137591"/>
    <lineage>
        <taxon>Bacteria</taxon>
        <taxon>Bacillati</taxon>
        <taxon>Bacillota</taxon>
        <taxon>Bacilli</taxon>
        <taxon>Lactobacillales</taxon>
        <taxon>Lactobacillaceae</taxon>
        <taxon>Weissella</taxon>
    </lineage>
</organism>
<feature type="chain" id="PRO_5002233193" description="WxL domain-containing protein" evidence="1">
    <location>
        <begin position="27"/>
        <end position="181"/>
    </location>
</feature>
<name>A0A0D1M0F6_9LACO</name>
<dbReference type="AlphaFoldDB" id="A0A0D1M0F6"/>
<dbReference type="EMBL" id="JWHU01000012">
    <property type="protein sequence ID" value="KIU21108.1"/>
    <property type="molecule type" value="Genomic_DNA"/>
</dbReference>
<evidence type="ECO:0000313" key="2">
    <source>
        <dbReference type="EMBL" id="KIU21108.1"/>
    </source>
</evidence>
<dbReference type="PATRIC" id="fig|137591.25.peg.837"/>
<dbReference type="STRING" id="137591.AO080_04805"/>
<reference evidence="2 3" key="1">
    <citation type="journal article" date="2015" name="Microbiology (Mosc.)">
        <title>Genomics of the Weissella cibaria species with an examination of its metabolic traits.</title>
        <authorList>
            <person name="Lynch K.M."/>
            <person name="Lucid A."/>
            <person name="Arendt E.K."/>
            <person name="Sleator R.D."/>
            <person name="Lucey B."/>
            <person name="Coffey A."/>
        </authorList>
    </citation>
    <scope>NUCLEOTIDE SEQUENCE [LARGE SCALE GENOMIC DNA]</scope>
    <source>
        <strain evidence="2 3">MG1</strain>
    </source>
</reference>
<sequence length="181" mass="18901" precursor="true">MFMNKKKMLLVASIALMSSVGTVASAETVGETTSSVNIQGGDLTLEKWAQTLAFKTVTLNDLSQGPVTRTVTLPAGSFVVNNLTGADQTWSLAAGVTTFSDGTNQFDGSLALGDAQNKLVATPDLSGMKAITTQTTPTTPTGHVWQSKAMDAYLTVPATAGLGHYQATIRYQLQQGVGQGE</sequence>
<keyword evidence="1" id="KW-0732">Signal</keyword>
<feature type="signal peptide" evidence="1">
    <location>
        <begin position="1"/>
        <end position="26"/>
    </location>
</feature>
<comment type="caution">
    <text evidence="2">The sequence shown here is derived from an EMBL/GenBank/DDBJ whole genome shotgun (WGS) entry which is preliminary data.</text>
</comment>
<evidence type="ECO:0000313" key="3">
    <source>
        <dbReference type="Proteomes" id="UP000032287"/>
    </source>
</evidence>
<keyword evidence="3" id="KW-1185">Reference proteome</keyword>
<accession>A0A0D1M0F6</accession>